<feature type="compositionally biased region" description="Low complexity" evidence="1">
    <location>
        <begin position="458"/>
        <end position="470"/>
    </location>
</feature>
<name>G3JQL9_CORMM</name>
<reference evidence="2 3" key="1">
    <citation type="journal article" date="2011" name="Genome Biol.">
        <title>Genome sequence of the insect pathogenic fungus Cordyceps militaris, a valued traditional Chinese medicine.</title>
        <authorList>
            <person name="Zheng P."/>
            <person name="Xia Y."/>
            <person name="Xiao G."/>
            <person name="Xiong C."/>
            <person name="Hu X."/>
            <person name="Zhang S."/>
            <person name="Zheng H."/>
            <person name="Huang Y."/>
            <person name="Zhou Y."/>
            <person name="Wang S."/>
            <person name="Zhao G.P."/>
            <person name="Liu X."/>
            <person name="St Leger R.J."/>
            <person name="Wang C."/>
        </authorList>
    </citation>
    <scope>NUCLEOTIDE SEQUENCE [LARGE SCALE GENOMIC DNA]</scope>
    <source>
        <strain evidence="2 3">CM01</strain>
    </source>
</reference>
<dbReference type="HOGENOM" id="CLU_385424_0_0_1"/>
<dbReference type="OrthoDB" id="201515at2759"/>
<feature type="region of interest" description="Disordered" evidence="1">
    <location>
        <begin position="603"/>
        <end position="717"/>
    </location>
</feature>
<dbReference type="PANTHER" id="PTHR11750">
    <property type="entry name" value="PROTEIN N-TERMINAL AMIDASE"/>
    <property type="match status" value="1"/>
</dbReference>
<dbReference type="RefSeq" id="XP_006672978.1">
    <property type="nucleotide sequence ID" value="XM_006672915.1"/>
</dbReference>
<dbReference type="VEuPathDB" id="FungiDB:CCM_07775"/>
<evidence type="ECO:0000313" key="3">
    <source>
        <dbReference type="Proteomes" id="UP000001610"/>
    </source>
</evidence>
<feature type="compositionally biased region" description="Polar residues" evidence="1">
    <location>
        <begin position="548"/>
        <end position="572"/>
    </location>
</feature>
<dbReference type="GO" id="GO:0070773">
    <property type="term" value="F:protein-N-terminal glutamine amidohydrolase activity"/>
    <property type="evidence" value="ECO:0007669"/>
    <property type="project" value="InterPro"/>
</dbReference>
<dbReference type="PANTHER" id="PTHR11750:SF26">
    <property type="entry name" value="PROTEIN N-TERMINAL AMIDASE"/>
    <property type="match status" value="1"/>
</dbReference>
<dbReference type="SUPFAM" id="SSF56317">
    <property type="entry name" value="Carbon-nitrogen hydrolase"/>
    <property type="match status" value="1"/>
</dbReference>
<sequence length="717" mass="78440">MRIGCLQIEPQPGAVDPKDKASRFLDRESIAAISKLDFLVLPKLAFLRSDFDPKKMKHYLEPAGGSGTRIWAQNAARKYNCHVVVGYPQMVDDYSAKYTRDPFFSSSVIVSRDVRNLANCPERTLNRESPIFSEIGFTESAVSVAQYTDLGYVRKFLPSWLDRGKKSLTCHAASDDEGSNAKERKAFVDHIRMSGINIAIFSMAYKSRREPHELYNKCDEDALSRWAAYLWPLVEAQLARKIVVVLCNRVGDAGDTIYAGTSTVLSISGGELFVHELMKAREQGILLVETSEDPKYKLVPAQRCQDGNFIVDTSQDLEYKLVLAQEGVEYDQEPEDNSSGNSAGSPQAAPPTPDTSYLGSDTAQRFSQKNRHTFDKVCIPSKHKALLAMGVRRVDRKPAQHTIATREPRPTLEIPKSPFKSPQEISVAEYRARAAAVSKFDVSATLVRPPEDSTPHPGGARQRGQGVSGSRGYMLRTLNHLATDAMAAEDPQTAISSSPQCWVGQWLTVAGNGSSTRQNLAFARTDLLARPKAPQTGLGRSRPPANPTVLSNSDGSSRRNSPAFQRPTSPKSRNAKAPDSLKPWTSAANCGLIPILASPSIMTTASSQTGSDSARSRGRSRNQRQYSEEETRSSSRDSTCHGLLHRRERHGNDVDAARCGGGEKSQSTSGARPRDVPRSASLPAVRNGRARYAGAVLGGKARRSGSRSWPAPKLALQ</sequence>
<dbReference type="STRING" id="983644.G3JQL9"/>
<feature type="region of interest" description="Disordered" evidence="1">
    <location>
        <begin position="531"/>
        <end position="582"/>
    </location>
</feature>
<keyword evidence="2" id="KW-0378">Hydrolase</keyword>
<feature type="compositionally biased region" description="Basic and acidic residues" evidence="1">
    <location>
        <begin position="626"/>
        <end position="639"/>
    </location>
</feature>
<protein>
    <submittedName>
        <fullName evidence="2">Asparagine amidohydrolase</fullName>
    </submittedName>
</protein>
<evidence type="ECO:0000313" key="2">
    <source>
        <dbReference type="EMBL" id="EGX89523.1"/>
    </source>
</evidence>
<dbReference type="GO" id="GO:0030163">
    <property type="term" value="P:protein catabolic process"/>
    <property type="evidence" value="ECO:0007669"/>
    <property type="project" value="TreeGrafter"/>
</dbReference>
<dbReference type="eggNOG" id="KOG0806">
    <property type="taxonomic scope" value="Eukaryota"/>
</dbReference>
<gene>
    <name evidence="2" type="ORF">CCM_07775</name>
</gene>
<keyword evidence="3" id="KW-1185">Reference proteome</keyword>
<feature type="region of interest" description="Disordered" evidence="1">
    <location>
        <begin position="330"/>
        <end position="363"/>
    </location>
</feature>
<dbReference type="GO" id="GO:0008418">
    <property type="term" value="F:protein-N-terminal asparagine amidohydrolase activity"/>
    <property type="evidence" value="ECO:0007669"/>
    <property type="project" value="InterPro"/>
</dbReference>
<dbReference type="EMBL" id="JH126404">
    <property type="protein sequence ID" value="EGX89523.1"/>
    <property type="molecule type" value="Genomic_DNA"/>
</dbReference>
<dbReference type="Gene3D" id="3.60.110.10">
    <property type="entry name" value="Carbon-nitrogen hydrolase"/>
    <property type="match status" value="1"/>
</dbReference>
<organism evidence="2 3">
    <name type="scientific">Cordyceps militaris (strain CM01)</name>
    <name type="common">Caterpillar fungus</name>
    <dbReference type="NCBI Taxonomy" id="983644"/>
    <lineage>
        <taxon>Eukaryota</taxon>
        <taxon>Fungi</taxon>
        <taxon>Dikarya</taxon>
        <taxon>Ascomycota</taxon>
        <taxon>Pezizomycotina</taxon>
        <taxon>Sordariomycetes</taxon>
        <taxon>Hypocreomycetidae</taxon>
        <taxon>Hypocreales</taxon>
        <taxon>Cordycipitaceae</taxon>
        <taxon>Cordyceps</taxon>
    </lineage>
</organism>
<dbReference type="InParanoid" id="G3JQL9"/>
<dbReference type="Proteomes" id="UP000001610">
    <property type="component" value="Unassembled WGS sequence"/>
</dbReference>
<feature type="compositionally biased region" description="Polar residues" evidence="1">
    <location>
        <begin position="354"/>
        <end position="363"/>
    </location>
</feature>
<evidence type="ECO:0000256" key="1">
    <source>
        <dbReference type="SAM" id="MobiDB-lite"/>
    </source>
</evidence>
<dbReference type="InterPro" id="IPR039703">
    <property type="entry name" value="Nta1"/>
</dbReference>
<proteinExistence type="predicted"/>
<dbReference type="GeneID" id="18169785"/>
<dbReference type="KEGG" id="cmt:CCM_07775"/>
<dbReference type="InterPro" id="IPR036526">
    <property type="entry name" value="C-N_Hydrolase_sf"/>
</dbReference>
<accession>G3JQL9</accession>
<dbReference type="OMA" id="SCESEHH"/>
<dbReference type="AlphaFoldDB" id="G3JQL9"/>
<feature type="region of interest" description="Disordered" evidence="1">
    <location>
        <begin position="446"/>
        <end position="470"/>
    </location>
</feature>